<dbReference type="CDD" id="cd06558">
    <property type="entry name" value="crotonase-like"/>
    <property type="match status" value="1"/>
</dbReference>
<keyword evidence="4" id="KW-0456">Lyase</keyword>
<dbReference type="EMBL" id="JAZHGA010000001">
    <property type="protein sequence ID" value="MEM5338188.1"/>
    <property type="molecule type" value="Genomic_DNA"/>
</dbReference>
<dbReference type="Pfam" id="PF00378">
    <property type="entry name" value="ECH_1"/>
    <property type="match status" value="1"/>
</dbReference>
<dbReference type="RefSeq" id="WP_147237125.1">
    <property type="nucleotide sequence ID" value="NZ_JAZHFZ010000001.1"/>
</dbReference>
<dbReference type="InterPro" id="IPR018376">
    <property type="entry name" value="Enoyl-CoA_hyd/isom_CS"/>
</dbReference>
<reference evidence="4 5" key="1">
    <citation type="journal article" date="2018" name="Int. J. Syst. Evol. Microbiol.">
        <title>Paraburkholderia azotifigens sp. nov., a nitrogen-fixing bacterium isolated from paddy soil.</title>
        <authorList>
            <person name="Choi G.M."/>
            <person name="Im W.T."/>
        </authorList>
    </citation>
    <scope>NUCLEOTIDE SEQUENCE [LARGE SCALE GENOMIC DNA]</scope>
    <source>
        <strain evidence="4 5">NF 2-5-3</strain>
    </source>
</reference>
<evidence type="ECO:0000256" key="2">
    <source>
        <dbReference type="RuleBase" id="RU003707"/>
    </source>
</evidence>
<accession>A0A5C6V216</accession>
<gene>
    <name evidence="4" type="ORF">FRZ40_34000</name>
    <name evidence="3" type="ORF">V4C56_00950</name>
</gene>
<evidence type="ECO:0000313" key="4">
    <source>
        <dbReference type="EMBL" id="TXC79407.1"/>
    </source>
</evidence>
<dbReference type="Proteomes" id="UP001481677">
    <property type="component" value="Unassembled WGS sequence"/>
</dbReference>
<comment type="similarity">
    <text evidence="1 2">Belongs to the enoyl-CoA hydratase/isomerase family.</text>
</comment>
<dbReference type="GO" id="GO:0004300">
    <property type="term" value="F:enoyl-CoA hydratase activity"/>
    <property type="evidence" value="ECO:0007669"/>
    <property type="project" value="UniProtKB-EC"/>
</dbReference>
<dbReference type="AlphaFoldDB" id="A0A5C6V216"/>
<evidence type="ECO:0000256" key="1">
    <source>
        <dbReference type="ARBA" id="ARBA00005254"/>
    </source>
</evidence>
<dbReference type="EMBL" id="VOQS01000005">
    <property type="protein sequence ID" value="TXC79407.1"/>
    <property type="molecule type" value="Genomic_DNA"/>
</dbReference>
<dbReference type="SUPFAM" id="SSF52096">
    <property type="entry name" value="ClpP/crotonase"/>
    <property type="match status" value="1"/>
</dbReference>
<dbReference type="PANTHER" id="PTHR11941:SF54">
    <property type="entry name" value="ENOYL-COA HYDRATASE, MITOCHONDRIAL"/>
    <property type="match status" value="1"/>
</dbReference>
<reference evidence="4" key="2">
    <citation type="submission" date="2019-08" db="EMBL/GenBank/DDBJ databases">
        <authorList>
            <person name="Im W.-T."/>
        </authorList>
    </citation>
    <scope>NUCLEOTIDE SEQUENCE</scope>
    <source>
        <strain evidence="4">NF 2-5-3</strain>
    </source>
</reference>
<dbReference type="Gene3D" id="3.90.226.10">
    <property type="entry name" value="2-enoyl-CoA Hydratase, Chain A, domain 1"/>
    <property type="match status" value="1"/>
</dbReference>
<dbReference type="NCBIfam" id="NF004796">
    <property type="entry name" value="PRK06144.1"/>
    <property type="match status" value="1"/>
</dbReference>
<evidence type="ECO:0000313" key="3">
    <source>
        <dbReference type="EMBL" id="MEM5338188.1"/>
    </source>
</evidence>
<dbReference type="Proteomes" id="UP000321776">
    <property type="component" value="Unassembled WGS sequence"/>
</dbReference>
<dbReference type="PROSITE" id="PS00166">
    <property type="entry name" value="ENOYL_COA_HYDRATASE"/>
    <property type="match status" value="1"/>
</dbReference>
<dbReference type="InterPro" id="IPR029045">
    <property type="entry name" value="ClpP/crotonase-like_dom_sf"/>
</dbReference>
<evidence type="ECO:0000313" key="5">
    <source>
        <dbReference type="Proteomes" id="UP000321776"/>
    </source>
</evidence>
<sequence length="250" mass="26930">MGEHVTLKMAGAGTAEILIDRPERHNAMTIPMYEALLARIDECQRDANVRCILLRGAGGKSFVSGTDIGYFSDFRDGRQGVEYEALVERVIDAVERIAVPTVAVIDGWAAGGGLAIATACDFRVCSDASKFGAPIAKTLSSRNLARLHAAFGVPRVKKMLLLADFLSADEALACGYVYEICAKDALHDTALKLAQRLGSLSQVTQHAVKESLRRLVVEQRLDDEDLIESVYGSSAFHDGVAAFTSGSPKR</sequence>
<comment type="caution">
    <text evidence="4">The sequence shown here is derived from an EMBL/GenBank/DDBJ whole genome shotgun (WGS) entry which is preliminary data.</text>
</comment>
<reference evidence="3 6" key="3">
    <citation type="submission" date="2024-01" db="EMBL/GenBank/DDBJ databases">
        <title>The diversity of rhizobia nodulating Mimosa spp. in eleven states of Brazil covering several biomes is determined by host plant, location, and edaphic factors.</title>
        <authorList>
            <person name="Rouws L."/>
            <person name="Barauna A."/>
            <person name="Beukes C."/>
            <person name="De Faria S.M."/>
            <person name="Gross E."/>
            <person name="Dos Reis Junior F.B."/>
            <person name="Simon M."/>
            <person name="Maluk M."/>
            <person name="Odee D.W."/>
            <person name="Kenicer G."/>
            <person name="Young J.P.W."/>
            <person name="Reis V.M."/>
            <person name="Zilli J."/>
            <person name="James E.K."/>
        </authorList>
    </citation>
    <scope>NUCLEOTIDE SEQUENCE [LARGE SCALE GENOMIC DNA]</scope>
    <source>
        <strain evidence="3 6">JPY530</strain>
    </source>
</reference>
<dbReference type="PANTHER" id="PTHR11941">
    <property type="entry name" value="ENOYL-COA HYDRATASE-RELATED"/>
    <property type="match status" value="1"/>
</dbReference>
<dbReference type="InterPro" id="IPR001753">
    <property type="entry name" value="Enoyl-CoA_hydra/iso"/>
</dbReference>
<organism evidence="4 5">
    <name type="scientific">Paraburkholderia azotifigens</name>
    <dbReference type="NCBI Taxonomy" id="2057004"/>
    <lineage>
        <taxon>Bacteria</taxon>
        <taxon>Pseudomonadati</taxon>
        <taxon>Pseudomonadota</taxon>
        <taxon>Betaproteobacteria</taxon>
        <taxon>Burkholderiales</taxon>
        <taxon>Burkholderiaceae</taxon>
        <taxon>Paraburkholderia</taxon>
    </lineage>
</organism>
<protein>
    <submittedName>
        <fullName evidence="4">Enoyl-CoA hydratase</fullName>
        <ecNumber evidence="4">4.2.1.17</ecNumber>
    </submittedName>
</protein>
<keyword evidence="6" id="KW-1185">Reference proteome</keyword>
<proteinExistence type="inferred from homology"/>
<name>A0A5C6V216_9BURK</name>
<evidence type="ECO:0000313" key="6">
    <source>
        <dbReference type="Proteomes" id="UP001481677"/>
    </source>
</evidence>
<dbReference type="EC" id="4.2.1.17" evidence="4"/>
<dbReference type="GO" id="GO:0006635">
    <property type="term" value="P:fatty acid beta-oxidation"/>
    <property type="evidence" value="ECO:0007669"/>
    <property type="project" value="TreeGrafter"/>
</dbReference>